<comment type="caution">
    <text evidence="1">The sequence shown here is derived from an EMBL/GenBank/DDBJ whole genome shotgun (WGS) entry which is preliminary data.</text>
</comment>
<protein>
    <submittedName>
        <fullName evidence="1">Unnamed protein product</fullName>
    </submittedName>
</protein>
<evidence type="ECO:0000313" key="2">
    <source>
        <dbReference type="Proteomes" id="UP001165064"/>
    </source>
</evidence>
<sequence length="296" mass="35501">MTNTASIYDLPLEVWSLITSYLEPKDVFHLMLTNKTVFRLLRSNYIWKNLVYHRWFDNAYTPNLPKMDSYLEYFGYRNTQDEQLQKLIEKVLSLCSYNDQNEWQDLIDQTKIIWKNPDNFIPKLHSMSQHLDEKCRLATTTTGEGEGGGFYDAELVKNHFKSRLSEQKLKKLHIGSSMLESIRFQKLFATIYNAILLDKYPQNLEQMLLSLNHIDPHYYELLPARQRVINYVITEYRRTVDIVKDDYTSTERLIILIRFTDTKVLQWRHLWVTNRVQCHNRKHHSTTERLFPDRDQ</sequence>
<name>A0ACB5TLC6_AMBMO</name>
<proteinExistence type="predicted"/>
<organism evidence="1 2">
    <name type="scientific">Ambrosiozyma monospora</name>
    <name type="common">Yeast</name>
    <name type="synonym">Endomycopsis monosporus</name>
    <dbReference type="NCBI Taxonomy" id="43982"/>
    <lineage>
        <taxon>Eukaryota</taxon>
        <taxon>Fungi</taxon>
        <taxon>Dikarya</taxon>
        <taxon>Ascomycota</taxon>
        <taxon>Saccharomycotina</taxon>
        <taxon>Pichiomycetes</taxon>
        <taxon>Pichiales</taxon>
        <taxon>Pichiaceae</taxon>
        <taxon>Ambrosiozyma</taxon>
    </lineage>
</organism>
<accession>A0ACB5TLC6</accession>
<reference evidence="1" key="1">
    <citation type="submission" date="2023-04" db="EMBL/GenBank/DDBJ databases">
        <title>Ambrosiozyma monospora NBRC 10751.</title>
        <authorList>
            <person name="Ichikawa N."/>
            <person name="Sato H."/>
            <person name="Tonouchi N."/>
        </authorList>
    </citation>
    <scope>NUCLEOTIDE SEQUENCE</scope>
    <source>
        <strain evidence="1">NBRC 10751</strain>
    </source>
</reference>
<evidence type="ECO:0000313" key="1">
    <source>
        <dbReference type="EMBL" id="GME90996.1"/>
    </source>
</evidence>
<gene>
    <name evidence="1" type="ORF">Amon02_000882000</name>
</gene>
<dbReference type="EMBL" id="BSXS01007973">
    <property type="protein sequence ID" value="GME90996.1"/>
    <property type="molecule type" value="Genomic_DNA"/>
</dbReference>
<dbReference type="Proteomes" id="UP001165064">
    <property type="component" value="Unassembled WGS sequence"/>
</dbReference>
<keyword evidence="2" id="KW-1185">Reference proteome</keyword>